<keyword evidence="3" id="KW-1185">Reference proteome</keyword>
<organism evidence="2 3">
    <name type="scientific">Dactylosporangium siamense</name>
    <dbReference type="NCBI Taxonomy" id="685454"/>
    <lineage>
        <taxon>Bacteria</taxon>
        <taxon>Bacillati</taxon>
        <taxon>Actinomycetota</taxon>
        <taxon>Actinomycetes</taxon>
        <taxon>Micromonosporales</taxon>
        <taxon>Micromonosporaceae</taxon>
        <taxon>Dactylosporangium</taxon>
    </lineage>
</organism>
<dbReference type="GO" id="GO:0004803">
    <property type="term" value="F:transposase activity"/>
    <property type="evidence" value="ECO:0007669"/>
    <property type="project" value="InterPro"/>
</dbReference>
<evidence type="ECO:0000259" key="1">
    <source>
        <dbReference type="Pfam" id="PF01609"/>
    </source>
</evidence>
<evidence type="ECO:0000313" key="3">
    <source>
        <dbReference type="Proteomes" id="UP000660611"/>
    </source>
</evidence>
<name>A0A919PQR2_9ACTN</name>
<dbReference type="Proteomes" id="UP000660611">
    <property type="component" value="Unassembled WGS sequence"/>
</dbReference>
<dbReference type="GO" id="GO:0006313">
    <property type="term" value="P:DNA transposition"/>
    <property type="evidence" value="ECO:0007669"/>
    <property type="project" value="InterPro"/>
</dbReference>
<dbReference type="Pfam" id="PF01609">
    <property type="entry name" value="DDE_Tnp_1"/>
    <property type="match status" value="1"/>
</dbReference>
<dbReference type="GO" id="GO:0003677">
    <property type="term" value="F:DNA binding"/>
    <property type="evidence" value="ECO:0007669"/>
    <property type="project" value="InterPro"/>
</dbReference>
<dbReference type="AlphaFoldDB" id="A0A919PQR2"/>
<proteinExistence type="predicted"/>
<dbReference type="InterPro" id="IPR051698">
    <property type="entry name" value="Transposase_11-like"/>
</dbReference>
<comment type="caution">
    <text evidence="2">The sequence shown here is derived from an EMBL/GenBank/DDBJ whole genome shotgun (WGS) entry which is preliminary data.</text>
</comment>
<dbReference type="InterPro" id="IPR002559">
    <property type="entry name" value="Transposase_11"/>
</dbReference>
<sequence>MDTKTNEITRFGILLDQISDLTGVVVTADALHCQREHVTYLAGRGAHWILTAKGNQPALHQQLTNLPWHQAPVADRDTARGHGRREIRTLKTLSVSIGIAFTGAAQAIQIRRRRRRLNQPRRFTTETLYAVTDLLAHQAKPWQLADYTRRHWSIENQTHWVRDVTYDEDRSQIRTGTGPQVMAILRNAAIGALRLTGATNIAAANRHHARNPNRSLAILGIT</sequence>
<gene>
    <name evidence="2" type="ORF">Dsi01nite_060280</name>
</gene>
<evidence type="ECO:0000313" key="2">
    <source>
        <dbReference type="EMBL" id="GIG47987.1"/>
    </source>
</evidence>
<reference evidence="2" key="1">
    <citation type="submission" date="2021-01" db="EMBL/GenBank/DDBJ databases">
        <title>Whole genome shotgun sequence of Dactylosporangium siamense NBRC 106093.</title>
        <authorList>
            <person name="Komaki H."/>
            <person name="Tamura T."/>
        </authorList>
    </citation>
    <scope>NUCLEOTIDE SEQUENCE</scope>
    <source>
        <strain evidence="2">NBRC 106093</strain>
    </source>
</reference>
<dbReference type="EMBL" id="BONQ01000091">
    <property type="protein sequence ID" value="GIG47987.1"/>
    <property type="molecule type" value="Genomic_DNA"/>
</dbReference>
<dbReference type="NCBIfam" id="NF033564">
    <property type="entry name" value="transpos_ISAs1"/>
    <property type="match status" value="1"/>
</dbReference>
<dbReference type="InterPro" id="IPR047647">
    <property type="entry name" value="ISAs1_transpos"/>
</dbReference>
<accession>A0A919PQR2</accession>
<feature type="domain" description="Transposase IS4-like" evidence="1">
    <location>
        <begin position="4"/>
        <end position="189"/>
    </location>
</feature>
<dbReference type="PANTHER" id="PTHR30298">
    <property type="entry name" value="H REPEAT-ASSOCIATED PREDICTED TRANSPOSASE"/>
    <property type="match status" value="1"/>
</dbReference>
<protein>
    <recommendedName>
        <fullName evidence="1">Transposase IS4-like domain-containing protein</fullName>
    </recommendedName>
</protein>
<dbReference type="PANTHER" id="PTHR30298:SF0">
    <property type="entry name" value="PROTEIN YBFL-RELATED"/>
    <property type="match status" value="1"/>
</dbReference>